<dbReference type="InterPro" id="IPR023346">
    <property type="entry name" value="Lysozyme-like_dom_sf"/>
</dbReference>
<dbReference type="eggNOG" id="COG4249">
    <property type="taxonomic scope" value="Bacteria"/>
</dbReference>
<dbReference type="GO" id="GO:0009253">
    <property type="term" value="P:peptidoglycan catabolic process"/>
    <property type="evidence" value="ECO:0007669"/>
    <property type="project" value="InterPro"/>
</dbReference>
<feature type="region of interest" description="Disordered" evidence="3">
    <location>
        <begin position="46"/>
        <end position="68"/>
    </location>
</feature>
<evidence type="ECO:0000256" key="1">
    <source>
        <dbReference type="ARBA" id="ARBA00030881"/>
    </source>
</evidence>
<dbReference type="RefSeq" id="WP_012259973.1">
    <property type="nucleotide sequence ID" value="NC_010180.1"/>
</dbReference>
<feature type="domain" description="N-acetylmuramoyl-L-alanine amidase" evidence="5">
    <location>
        <begin position="316"/>
        <end position="451"/>
    </location>
</feature>
<evidence type="ECO:0000256" key="3">
    <source>
        <dbReference type="SAM" id="MobiDB-lite"/>
    </source>
</evidence>
<evidence type="ECO:0000313" key="7">
    <source>
        <dbReference type="Proteomes" id="UP000002154"/>
    </source>
</evidence>
<evidence type="ECO:0000256" key="2">
    <source>
        <dbReference type="ARBA" id="ARBA00032390"/>
    </source>
</evidence>
<feature type="compositionally biased region" description="Low complexity" evidence="3">
    <location>
        <begin position="59"/>
        <end position="68"/>
    </location>
</feature>
<name>A9VUY7_BACMK</name>
<dbReference type="KEGG" id="bwe:BcerKBAB4_5759"/>
<dbReference type="InterPro" id="IPR009045">
    <property type="entry name" value="Zn_M74/Hedgehog-like"/>
</dbReference>
<dbReference type="CDD" id="cd06583">
    <property type="entry name" value="PGRP"/>
    <property type="match status" value="1"/>
</dbReference>
<evidence type="ECO:0000313" key="6">
    <source>
        <dbReference type="EMBL" id="ABY46708.1"/>
    </source>
</evidence>
<keyword evidence="6" id="KW-0614">Plasmid</keyword>
<sequence length="695" mass="75764">MTEKEKPKDKPKTNDKQTYNIETYVKKIKAAKEVYEERKKFLQSFSLKKKKEKPKADGGEVAAASGGGSVNFNGELPTVAQYTGPDVYTDKLLNGGVYQNGLKGKVAGTDQWNQHIKEQAAKAGVNPLMIKVIMATESGGDHVKTPNSSNCVGLMQTEKEITGNLGLDFGKACNDPVYNIYVGCMILKSKHDYAGGVISRGKNPYSDYKSLGYELKQNGHGVAWLYNGFSVPLDGKNKVYRGGYVYANQVTAMYKGFGRDAYTDTILTLDVLSGGGGGGGSSSSAGGKGTGGKWEYGKTFASGAEVVKFLDTVDTTTINGIYVHHTWDPDHTKAKGVSLATLNDNMRRFHTQTNGWDDIAQHFTIGVDGQVILGRNITSVPCSAKNYNGTDANHPAMYEMIGNFDKGKDVLQGKQLESAVAIAKYFSGRPNGVKFHREGLINGQEPKSCPGTGVDKNWFMGLVNGGAKASAFSVQSAPLSDNEIEENFAAGCDLYQDPVREKAVEYTAKLPPTGEELAFARSFSAKISIPVAKLKESRIVAPEYTRSSYVEDFKMSSSYDMKKNYSPLSPNEFIHLNGPQDNFYTSEARQAFRLLKDRLGYRTLRIARGFDPSDGESSHSIGISMDIYADSTEEAVYIADTAWIIGFRSIAVGPNFVHVDIGPEAVWGYDKLPIYRGPGTLKAGAFRYGYKQANL</sequence>
<dbReference type="InterPro" id="IPR008258">
    <property type="entry name" value="Transglycosylase_SLT_dom_1"/>
</dbReference>
<dbReference type="GO" id="GO:0008745">
    <property type="term" value="F:N-acetylmuramoyl-L-alanine amidase activity"/>
    <property type="evidence" value="ECO:0007669"/>
    <property type="project" value="InterPro"/>
</dbReference>
<dbReference type="Proteomes" id="UP000002154">
    <property type="component" value="Plasmid pBWB401"/>
</dbReference>
<geneLocation type="plasmid" evidence="6 7">
    <name>pBWB401</name>
</geneLocation>
<proteinExistence type="predicted"/>
<dbReference type="SUPFAM" id="SSF55846">
    <property type="entry name" value="N-acetylmuramoyl-L-alanine amidase-like"/>
    <property type="match status" value="1"/>
</dbReference>
<dbReference type="AlphaFoldDB" id="A9VUY7"/>
<reference evidence="6 7" key="1">
    <citation type="journal article" date="2008" name="Chem. Biol. Interact.">
        <title>Extending the Bacillus cereus group genomics to putative food-borne pathogens of different toxicity.</title>
        <authorList>
            <person name="Lapidus A."/>
            <person name="Goltsman E."/>
            <person name="Auger S."/>
            <person name="Galleron N."/>
            <person name="Segurens B."/>
            <person name="Dossat C."/>
            <person name="Land M.L."/>
            <person name="Broussolle V."/>
            <person name="Brillard J."/>
            <person name="Guinebretiere M.H."/>
            <person name="Sanchis V."/>
            <person name="Nguen-The C."/>
            <person name="Lereclus D."/>
            <person name="Richardson P."/>
            <person name="Wincker P."/>
            <person name="Weissenbach J."/>
            <person name="Ehrlich S.D."/>
            <person name="Sorokin A."/>
        </authorList>
    </citation>
    <scope>NUCLEOTIDE SEQUENCE [LARGE SCALE GENOMIC DNA]</scope>
    <source>
        <strain evidence="6 7">KBAB4</strain>
        <plasmid evidence="6 7">pBWB401</plasmid>
    </source>
</reference>
<dbReference type="EMBL" id="CP000904">
    <property type="protein sequence ID" value="ABY46708.1"/>
    <property type="molecule type" value="Genomic_DNA"/>
</dbReference>
<protein>
    <recommendedName>
        <fullName evidence="2">Autolysin</fullName>
    </recommendedName>
    <alternativeName>
        <fullName evidence="1">Cell wall hydrolase</fullName>
    </alternativeName>
</protein>
<dbReference type="Gene3D" id="3.40.80.10">
    <property type="entry name" value="Peptidoglycan recognition protein-like"/>
    <property type="match status" value="1"/>
</dbReference>
<organism evidence="6 7">
    <name type="scientific">Bacillus mycoides (strain KBAB4)</name>
    <name type="common">Bacillus weihenstephanensis</name>
    <dbReference type="NCBI Taxonomy" id="315730"/>
    <lineage>
        <taxon>Bacteria</taxon>
        <taxon>Bacillati</taxon>
        <taxon>Bacillota</taxon>
        <taxon>Bacilli</taxon>
        <taxon>Bacillales</taxon>
        <taxon>Bacillaceae</taxon>
        <taxon>Bacillus</taxon>
        <taxon>Bacillus cereus group</taxon>
    </lineage>
</organism>
<dbReference type="Pfam" id="PF01464">
    <property type="entry name" value="SLT"/>
    <property type="match status" value="1"/>
</dbReference>
<gene>
    <name evidence="6" type="ordered locus">BcerKBAB4_5759</name>
</gene>
<dbReference type="SUPFAM" id="SSF53955">
    <property type="entry name" value="Lysozyme-like"/>
    <property type="match status" value="1"/>
</dbReference>
<dbReference type="SUPFAM" id="SSF55166">
    <property type="entry name" value="Hedgehog/DD-peptidase"/>
    <property type="match status" value="1"/>
</dbReference>
<evidence type="ECO:0000259" key="5">
    <source>
        <dbReference type="Pfam" id="PF01510"/>
    </source>
</evidence>
<dbReference type="HOGENOM" id="CLU_401532_0_0_9"/>
<accession>A9VUY7</accession>
<dbReference type="InterPro" id="IPR002502">
    <property type="entry name" value="Amidase_domain"/>
</dbReference>
<dbReference type="Pfam" id="PF01510">
    <property type="entry name" value="Amidase_2"/>
    <property type="match status" value="1"/>
</dbReference>
<dbReference type="Gene3D" id="1.10.530.10">
    <property type="match status" value="1"/>
</dbReference>
<evidence type="ECO:0000259" key="4">
    <source>
        <dbReference type="Pfam" id="PF01464"/>
    </source>
</evidence>
<feature type="domain" description="Transglycosylase SLT" evidence="4">
    <location>
        <begin position="116"/>
        <end position="196"/>
    </location>
</feature>
<dbReference type="InterPro" id="IPR036505">
    <property type="entry name" value="Amidase/PGRP_sf"/>
</dbReference>